<comment type="caution">
    <text evidence="16">The sequence shown here is derived from an EMBL/GenBank/DDBJ whole genome shotgun (WGS) entry which is preliminary data.</text>
</comment>
<dbReference type="FunFam" id="3.30.40.10:FF:000342">
    <property type="entry name" value="Histone deacetylase 6"/>
    <property type="match status" value="1"/>
</dbReference>
<keyword evidence="7 14" id="KW-0863">Zinc-finger</keyword>
<evidence type="ECO:0000259" key="15">
    <source>
        <dbReference type="PROSITE" id="PS50271"/>
    </source>
</evidence>
<evidence type="ECO:0000256" key="8">
    <source>
        <dbReference type="ARBA" id="ARBA00022801"/>
    </source>
</evidence>
<reference evidence="16 17" key="1">
    <citation type="submission" date="2014-11" db="EMBL/GenBank/DDBJ databases">
        <title>Genetic blueprint of the zoonotic pathogen Toxocara canis.</title>
        <authorList>
            <person name="Zhu X.-Q."/>
            <person name="Korhonen P.K."/>
            <person name="Cai H."/>
            <person name="Young N.D."/>
            <person name="Nejsum P."/>
            <person name="von Samson-Himmelstjerna G."/>
            <person name="Boag P.R."/>
            <person name="Tan P."/>
            <person name="Li Q."/>
            <person name="Min J."/>
            <person name="Yang Y."/>
            <person name="Wang X."/>
            <person name="Fang X."/>
            <person name="Hall R.S."/>
            <person name="Hofmann A."/>
            <person name="Sternberg P.W."/>
            <person name="Jex A.R."/>
            <person name="Gasser R.B."/>
        </authorList>
    </citation>
    <scope>NUCLEOTIDE SEQUENCE [LARGE SCALE GENOMIC DNA]</scope>
    <source>
        <strain evidence="16">PN_DK_2014</strain>
    </source>
</reference>
<dbReference type="SUPFAM" id="SSF57850">
    <property type="entry name" value="RING/U-box"/>
    <property type="match status" value="1"/>
</dbReference>
<evidence type="ECO:0000256" key="10">
    <source>
        <dbReference type="ARBA" id="ARBA00022853"/>
    </source>
</evidence>
<keyword evidence="10" id="KW-0156">Chromatin regulator</keyword>
<evidence type="ECO:0000256" key="1">
    <source>
        <dbReference type="ARBA" id="ARBA00001947"/>
    </source>
</evidence>
<evidence type="ECO:0000256" key="11">
    <source>
        <dbReference type="ARBA" id="ARBA00023015"/>
    </source>
</evidence>
<dbReference type="PANTHER" id="PTHR47665">
    <property type="entry name" value="HISTONE DEACETYLASE-LIKE PROTEIN"/>
    <property type="match status" value="1"/>
</dbReference>
<keyword evidence="8" id="KW-0378">Hydrolase</keyword>
<gene>
    <name evidence="16" type="primary">Hdac6</name>
    <name evidence="16" type="ORF">Tcan_10030</name>
</gene>
<dbReference type="Proteomes" id="UP000031036">
    <property type="component" value="Unassembled WGS sequence"/>
</dbReference>
<comment type="subcellular location">
    <subcellularLocation>
        <location evidence="2">Nucleus</location>
    </subcellularLocation>
</comment>
<dbReference type="GO" id="GO:0006325">
    <property type="term" value="P:chromatin organization"/>
    <property type="evidence" value="ECO:0007669"/>
    <property type="project" value="UniProtKB-KW"/>
</dbReference>
<dbReference type="InterPro" id="IPR013083">
    <property type="entry name" value="Znf_RING/FYVE/PHD"/>
</dbReference>
<evidence type="ECO:0000256" key="6">
    <source>
        <dbReference type="ARBA" id="ARBA00022737"/>
    </source>
</evidence>
<keyword evidence="6" id="KW-0677">Repeat</keyword>
<proteinExistence type="inferred from homology"/>
<dbReference type="Gene3D" id="3.30.40.10">
    <property type="entry name" value="Zinc/RING finger domain, C3HC4 (zinc finger)"/>
    <property type="match status" value="1"/>
</dbReference>
<evidence type="ECO:0000256" key="9">
    <source>
        <dbReference type="ARBA" id="ARBA00022833"/>
    </source>
</evidence>
<dbReference type="STRING" id="6265.A0A0B2VWB0"/>
<dbReference type="PROSITE" id="PS50271">
    <property type="entry name" value="ZF_UBP"/>
    <property type="match status" value="1"/>
</dbReference>
<evidence type="ECO:0000256" key="7">
    <source>
        <dbReference type="ARBA" id="ARBA00022771"/>
    </source>
</evidence>
<protein>
    <submittedName>
        <fullName evidence="16">Histone deacetylase 6</fullName>
    </submittedName>
</protein>
<evidence type="ECO:0000256" key="3">
    <source>
        <dbReference type="ARBA" id="ARBA00007738"/>
    </source>
</evidence>
<dbReference type="SMART" id="SM00290">
    <property type="entry name" value="ZnF_UBP"/>
    <property type="match status" value="1"/>
</dbReference>
<dbReference type="OrthoDB" id="424012at2759"/>
<comment type="similarity">
    <text evidence="3">Belongs to the histone deacetylase family. HD type 2 subfamily.</text>
</comment>
<keyword evidence="13" id="KW-0539">Nucleus</keyword>
<organism evidence="16 17">
    <name type="scientific">Toxocara canis</name>
    <name type="common">Canine roundworm</name>
    <dbReference type="NCBI Taxonomy" id="6265"/>
    <lineage>
        <taxon>Eukaryota</taxon>
        <taxon>Metazoa</taxon>
        <taxon>Ecdysozoa</taxon>
        <taxon>Nematoda</taxon>
        <taxon>Chromadorea</taxon>
        <taxon>Rhabditida</taxon>
        <taxon>Spirurina</taxon>
        <taxon>Ascaridomorpha</taxon>
        <taxon>Ascaridoidea</taxon>
        <taxon>Toxocaridae</taxon>
        <taxon>Toxocara</taxon>
    </lineage>
</organism>
<evidence type="ECO:0000256" key="13">
    <source>
        <dbReference type="ARBA" id="ARBA00023242"/>
    </source>
</evidence>
<evidence type="ECO:0000256" key="4">
    <source>
        <dbReference type="ARBA" id="ARBA00022491"/>
    </source>
</evidence>
<keyword evidence="5" id="KW-0479">Metal-binding</keyword>
<dbReference type="GO" id="GO:0005634">
    <property type="term" value="C:nucleus"/>
    <property type="evidence" value="ECO:0007669"/>
    <property type="project" value="UniProtKB-SubCell"/>
</dbReference>
<dbReference type="GO" id="GO:0008270">
    <property type="term" value="F:zinc ion binding"/>
    <property type="evidence" value="ECO:0007669"/>
    <property type="project" value="UniProtKB-KW"/>
</dbReference>
<keyword evidence="12" id="KW-0804">Transcription</keyword>
<dbReference type="Pfam" id="PF02148">
    <property type="entry name" value="zf-UBP"/>
    <property type="match status" value="1"/>
</dbReference>
<name>A0A0B2VWB0_TOXCA</name>
<sequence>MLDSILEIWVVIRRADIIVIGMEAMRQRRETVAMRAWGVCYRRGSVAPDVGFLSLRCRRFRMTREEQPQASGSQNTQIALHAVVPLTDCPHLEEVRPVPREGISASSICMECSSAEENWVCLTCYMVHCSRYVHGHAVIHSNRSSHQLALSLTDISVWCYACEAYIHNEVLTAAKNEVHRSKFGEPIPIASE</sequence>
<evidence type="ECO:0000256" key="2">
    <source>
        <dbReference type="ARBA" id="ARBA00004123"/>
    </source>
</evidence>
<keyword evidence="4" id="KW-0678">Repressor</keyword>
<dbReference type="InterPro" id="IPR001607">
    <property type="entry name" value="Znf_UBP"/>
</dbReference>
<comment type="cofactor">
    <cofactor evidence="1">
        <name>Zn(2+)</name>
        <dbReference type="ChEBI" id="CHEBI:29105"/>
    </cofactor>
</comment>
<dbReference type="GO" id="GO:0016787">
    <property type="term" value="F:hydrolase activity"/>
    <property type="evidence" value="ECO:0007669"/>
    <property type="project" value="UniProtKB-KW"/>
</dbReference>
<dbReference type="EMBL" id="JPKZ01000334">
    <property type="protein sequence ID" value="KHN87801.1"/>
    <property type="molecule type" value="Genomic_DNA"/>
</dbReference>
<keyword evidence="11" id="KW-0805">Transcription regulation</keyword>
<evidence type="ECO:0000256" key="12">
    <source>
        <dbReference type="ARBA" id="ARBA00023163"/>
    </source>
</evidence>
<evidence type="ECO:0000256" key="14">
    <source>
        <dbReference type="PROSITE-ProRule" id="PRU00502"/>
    </source>
</evidence>
<evidence type="ECO:0000256" key="5">
    <source>
        <dbReference type="ARBA" id="ARBA00022723"/>
    </source>
</evidence>
<dbReference type="OMA" id="NRCQHPS"/>
<evidence type="ECO:0000313" key="17">
    <source>
        <dbReference type="Proteomes" id="UP000031036"/>
    </source>
</evidence>
<keyword evidence="17" id="KW-1185">Reference proteome</keyword>
<dbReference type="PANTHER" id="PTHR47665:SF1">
    <property type="entry name" value="HISTONE DEACETYLASE-LIKE PROTEIN"/>
    <property type="match status" value="1"/>
</dbReference>
<evidence type="ECO:0000313" key="16">
    <source>
        <dbReference type="EMBL" id="KHN87801.1"/>
    </source>
</evidence>
<feature type="domain" description="UBP-type" evidence="15">
    <location>
        <begin position="87"/>
        <end position="185"/>
    </location>
</feature>
<keyword evidence="9" id="KW-0862">Zinc</keyword>
<accession>A0A0B2VWB0</accession>
<dbReference type="AlphaFoldDB" id="A0A0B2VWB0"/>